<dbReference type="EMBL" id="BARS01007331">
    <property type="protein sequence ID" value="GAF81639.1"/>
    <property type="molecule type" value="Genomic_DNA"/>
</dbReference>
<sequence length="58" mass="6705">MRYRKILLLNPPYTGARVKVVFCAGLGYIAEVLKASGFEYDVFDMSLGYTYKHLKKRI</sequence>
<gene>
    <name evidence="1" type="ORF">S01H1_14130</name>
</gene>
<evidence type="ECO:0000313" key="1">
    <source>
        <dbReference type="EMBL" id="GAF81639.1"/>
    </source>
</evidence>
<accession>X0SKT9</accession>
<name>X0SKT9_9ZZZZ</name>
<dbReference type="AlphaFoldDB" id="X0SKT9"/>
<reference evidence="1" key="1">
    <citation type="journal article" date="2014" name="Front. Microbiol.">
        <title>High frequency of phylogenetically diverse reductive dehalogenase-homologous genes in deep subseafloor sedimentary metagenomes.</title>
        <authorList>
            <person name="Kawai M."/>
            <person name="Futagami T."/>
            <person name="Toyoda A."/>
            <person name="Takaki Y."/>
            <person name="Nishi S."/>
            <person name="Hori S."/>
            <person name="Arai W."/>
            <person name="Tsubouchi T."/>
            <person name="Morono Y."/>
            <person name="Uchiyama I."/>
            <person name="Ito T."/>
            <person name="Fujiyama A."/>
            <person name="Inagaki F."/>
            <person name="Takami H."/>
        </authorList>
    </citation>
    <scope>NUCLEOTIDE SEQUENCE</scope>
    <source>
        <strain evidence="1">Expedition CK06-06</strain>
    </source>
</reference>
<protein>
    <submittedName>
        <fullName evidence="1">Uncharacterized protein</fullName>
    </submittedName>
</protein>
<feature type="non-terminal residue" evidence="1">
    <location>
        <position position="58"/>
    </location>
</feature>
<organism evidence="1">
    <name type="scientific">marine sediment metagenome</name>
    <dbReference type="NCBI Taxonomy" id="412755"/>
    <lineage>
        <taxon>unclassified sequences</taxon>
        <taxon>metagenomes</taxon>
        <taxon>ecological metagenomes</taxon>
    </lineage>
</organism>
<comment type="caution">
    <text evidence="1">The sequence shown here is derived from an EMBL/GenBank/DDBJ whole genome shotgun (WGS) entry which is preliminary data.</text>
</comment>
<proteinExistence type="predicted"/>